<comment type="cofactor">
    <cofactor evidence="1 6">
        <name>FAD</name>
        <dbReference type="ChEBI" id="CHEBI:57692"/>
    </cofactor>
</comment>
<dbReference type="Pfam" id="PF00441">
    <property type="entry name" value="Acyl-CoA_dh_1"/>
    <property type="match status" value="1"/>
</dbReference>
<dbReference type="EMBL" id="JBAFUR010000010">
    <property type="protein sequence ID" value="MFG1255327.1"/>
    <property type="molecule type" value="Genomic_DNA"/>
</dbReference>
<evidence type="ECO:0000256" key="5">
    <source>
        <dbReference type="ARBA" id="ARBA00023002"/>
    </source>
</evidence>
<keyword evidence="4 6" id="KW-0274">FAD</keyword>
<evidence type="ECO:0000256" key="1">
    <source>
        <dbReference type="ARBA" id="ARBA00001974"/>
    </source>
</evidence>
<organism evidence="10 11">
    <name type="scientific">Xanthobacter aminoxidans</name>
    <dbReference type="NCBI Taxonomy" id="186280"/>
    <lineage>
        <taxon>Bacteria</taxon>
        <taxon>Pseudomonadati</taxon>
        <taxon>Pseudomonadota</taxon>
        <taxon>Alphaproteobacteria</taxon>
        <taxon>Hyphomicrobiales</taxon>
        <taxon>Xanthobacteraceae</taxon>
        <taxon>Xanthobacter</taxon>
    </lineage>
</organism>
<feature type="domain" description="Acyl-CoA dehydrogenase/oxidase C-terminal" evidence="7">
    <location>
        <begin position="279"/>
        <end position="391"/>
    </location>
</feature>
<feature type="domain" description="Acyl-CoA oxidase/dehydrogenase middle" evidence="8">
    <location>
        <begin position="128"/>
        <end position="222"/>
    </location>
</feature>
<dbReference type="InterPro" id="IPR009100">
    <property type="entry name" value="AcylCoA_DH/oxidase_NM_dom_sf"/>
</dbReference>
<evidence type="ECO:0000259" key="8">
    <source>
        <dbReference type="Pfam" id="PF02770"/>
    </source>
</evidence>
<dbReference type="InterPro" id="IPR006091">
    <property type="entry name" value="Acyl-CoA_Oxase/DH_mid-dom"/>
</dbReference>
<evidence type="ECO:0000313" key="10">
    <source>
        <dbReference type="EMBL" id="MFG1255327.1"/>
    </source>
</evidence>
<comment type="similarity">
    <text evidence="2 6">Belongs to the acyl-CoA dehydrogenase family.</text>
</comment>
<name>A0ABW6ZN97_9HYPH</name>
<comment type="caution">
    <text evidence="10">The sequence shown here is derived from an EMBL/GenBank/DDBJ whole genome shotgun (WGS) entry which is preliminary data.</text>
</comment>
<dbReference type="Gene3D" id="2.40.110.10">
    <property type="entry name" value="Butyryl-CoA Dehydrogenase, subunit A, domain 2"/>
    <property type="match status" value="1"/>
</dbReference>
<dbReference type="InterPro" id="IPR009075">
    <property type="entry name" value="AcylCo_DH/oxidase_C"/>
</dbReference>
<dbReference type="PANTHER" id="PTHR43292:SF4">
    <property type="entry name" value="ACYL-COA DEHYDROGENASE FADE34"/>
    <property type="match status" value="1"/>
</dbReference>
<evidence type="ECO:0000256" key="2">
    <source>
        <dbReference type="ARBA" id="ARBA00009347"/>
    </source>
</evidence>
<gene>
    <name evidence="10" type="ORF">V5F30_24165</name>
</gene>
<reference evidence="10 11" key="1">
    <citation type="submission" date="2024-02" db="EMBL/GenBank/DDBJ databases">
        <title>Expansion and revision of Xanthobacter and proposal of Roseixanthobacter gen. nov.</title>
        <authorList>
            <person name="Soltysiak M.P.M."/>
            <person name="Jalihal A."/>
            <person name="Ory A."/>
            <person name="Chrisophersen C."/>
            <person name="Lee A.D."/>
            <person name="Boulton J."/>
            <person name="Springer M."/>
        </authorList>
    </citation>
    <scope>NUCLEOTIDE SEQUENCE [LARGE SCALE GENOMIC DNA]</scope>
    <source>
        <strain evidence="10 11">CB5</strain>
    </source>
</reference>
<keyword evidence="3 6" id="KW-0285">Flavoprotein</keyword>
<dbReference type="InterPro" id="IPR037069">
    <property type="entry name" value="AcylCoA_DH/ox_N_sf"/>
</dbReference>
<evidence type="ECO:0000259" key="7">
    <source>
        <dbReference type="Pfam" id="PF00441"/>
    </source>
</evidence>
<dbReference type="Proteomes" id="UP001604043">
    <property type="component" value="Unassembled WGS sequence"/>
</dbReference>
<dbReference type="InterPro" id="IPR013786">
    <property type="entry name" value="AcylCoA_DH/ox_N"/>
</dbReference>
<sequence length="394" mass="43400">MSFRFDIPPNAQHLTDLRQEVRGFLAEAMRDIPAEEAARSWHSFDPAFSRKVAEKGWIGMTWPKQYGGHGRTVIERYVVIEEFLAAGAPIGAHWTGDRQSGPLLLRYGTEEQKMALLPATAAGELFFCIGMSEPDAGSDLANIKTRARKVSDGWCVNGAKIWTSNAHRRNYMILLCRTGSSEERHGGMSQFLVDLKSPGISIRGIRNMANEHHFNEVVFTDCFIPDAALVGVAGEGWKQVNAELGFERSGPERFLTSYILLRELVRQLGPDAPERARIAVGRLLAHLVTLRSMSFSLAAALEAGRDIASEASVVKSMGSEFEQSIPEIARDLVDLQALVPDDEMDRISPAAANDTAQTYASVLHHVMLHAPSFSIYGGTREILRGIIAKTLGLR</sequence>
<dbReference type="InterPro" id="IPR046373">
    <property type="entry name" value="Acyl-CoA_Oxase/DH_mid-dom_sf"/>
</dbReference>
<dbReference type="Gene3D" id="1.10.540.10">
    <property type="entry name" value="Acyl-CoA dehydrogenase/oxidase, N-terminal domain"/>
    <property type="match status" value="1"/>
</dbReference>
<dbReference type="Pfam" id="PF02771">
    <property type="entry name" value="Acyl-CoA_dh_N"/>
    <property type="match status" value="1"/>
</dbReference>
<dbReference type="Pfam" id="PF02770">
    <property type="entry name" value="Acyl-CoA_dh_M"/>
    <property type="match status" value="1"/>
</dbReference>
<feature type="domain" description="Acyl-CoA dehydrogenase/oxidase N-terminal" evidence="9">
    <location>
        <begin position="15"/>
        <end position="124"/>
    </location>
</feature>
<dbReference type="InterPro" id="IPR036250">
    <property type="entry name" value="AcylCo_DH-like_C"/>
</dbReference>
<evidence type="ECO:0000256" key="3">
    <source>
        <dbReference type="ARBA" id="ARBA00022630"/>
    </source>
</evidence>
<dbReference type="PANTHER" id="PTHR43292">
    <property type="entry name" value="ACYL-COA DEHYDROGENASE"/>
    <property type="match status" value="1"/>
</dbReference>
<evidence type="ECO:0000313" key="11">
    <source>
        <dbReference type="Proteomes" id="UP001604043"/>
    </source>
</evidence>
<proteinExistence type="inferred from homology"/>
<keyword evidence="11" id="KW-1185">Reference proteome</keyword>
<keyword evidence="5 6" id="KW-0560">Oxidoreductase</keyword>
<evidence type="ECO:0000256" key="4">
    <source>
        <dbReference type="ARBA" id="ARBA00022827"/>
    </source>
</evidence>
<dbReference type="Gene3D" id="1.20.140.10">
    <property type="entry name" value="Butyryl-CoA Dehydrogenase, subunit A, domain 3"/>
    <property type="match status" value="1"/>
</dbReference>
<dbReference type="RefSeq" id="WP_394010248.1">
    <property type="nucleotide sequence ID" value="NZ_JBAFUR010000010.1"/>
</dbReference>
<dbReference type="SUPFAM" id="SSF47203">
    <property type="entry name" value="Acyl-CoA dehydrogenase C-terminal domain-like"/>
    <property type="match status" value="1"/>
</dbReference>
<protein>
    <submittedName>
        <fullName evidence="10">Acyl-CoA dehydrogenase family protein</fullName>
    </submittedName>
</protein>
<evidence type="ECO:0000259" key="9">
    <source>
        <dbReference type="Pfam" id="PF02771"/>
    </source>
</evidence>
<accession>A0ABW6ZN97</accession>
<evidence type="ECO:0000256" key="6">
    <source>
        <dbReference type="RuleBase" id="RU362125"/>
    </source>
</evidence>
<dbReference type="InterPro" id="IPR052161">
    <property type="entry name" value="Mycobact_Acyl-CoA_DH"/>
</dbReference>
<dbReference type="SUPFAM" id="SSF56645">
    <property type="entry name" value="Acyl-CoA dehydrogenase NM domain-like"/>
    <property type="match status" value="1"/>
</dbReference>